<dbReference type="InterPro" id="IPR028203">
    <property type="entry name" value="PSII_CF48-like_dom"/>
</dbReference>
<dbReference type="InterPro" id="IPR036278">
    <property type="entry name" value="Sialidase_sf"/>
</dbReference>
<keyword evidence="2" id="KW-0604">Photosystem II</keyword>
<comment type="caution">
    <text evidence="5">The sequence shown here is derived from an EMBL/GenBank/DDBJ whole genome shotgun (WGS) entry which is preliminary data.</text>
</comment>
<protein>
    <submittedName>
        <fullName evidence="5">BNR/Asp-box repeat protein</fullName>
    </submittedName>
</protein>
<dbReference type="Pfam" id="PF14870">
    <property type="entry name" value="PSII_BNR"/>
    <property type="match status" value="2"/>
</dbReference>
<dbReference type="InterPro" id="IPR015943">
    <property type="entry name" value="WD40/YVTN_repeat-like_dom_sf"/>
</dbReference>
<feature type="chain" id="PRO_5005537804" evidence="3">
    <location>
        <begin position="22"/>
        <end position="332"/>
    </location>
</feature>
<dbReference type="Gene3D" id="2.130.10.10">
    <property type="entry name" value="YVTN repeat-like/Quinoprotein amine dehydrogenase"/>
    <property type="match status" value="1"/>
</dbReference>
<dbReference type="GO" id="GO:0009523">
    <property type="term" value="C:photosystem II"/>
    <property type="evidence" value="ECO:0007669"/>
    <property type="project" value="UniProtKB-KW"/>
</dbReference>
<evidence type="ECO:0000256" key="1">
    <source>
        <dbReference type="ARBA" id="ARBA00022531"/>
    </source>
</evidence>
<evidence type="ECO:0000256" key="3">
    <source>
        <dbReference type="SAM" id="SignalP"/>
    </source>
</evidence>
<evidence type="ECO:0000313" key="5">
    <source>
        <dbReference type="EMBL" id="KNC68884.1"/>
    </source>
</evidence>
<gene>
    <name evidence="5" type="ORF">AC626_02080</name>
</gene>
<sequence length="332" mass="35988">MIKKLVATTIAVMAMQSDAVAAASDALMVAHPQRTLLTDISYTGAQLVAVGKHGTIVTSKDGKSWQQAHVPVQSLLTSVTFASEKKGWACGHDATILNTDDGGQSWQIQQHLPDIEKPCLDITFANEQIGYAVGAYGMMYETTDGGQNWTKRFIDAFVHPDDVTYLAELKADDPAAYEDETAFILPHFNTLLIDGAQYLLAGEMGLFAVSDDAGKNWRKLPEFYAGSLFTVSKTADGRVVAAGLRGNAFVSDPELSEFQRLAFDKTATINQVLTVNEQQYLFANSGVIHTRSEAGLSSEQLKNGKSIMAGVMFEGQLVLATENGIQIVEVKR</sequence>
<feature type="domain" description="Photosynthesis system II assembly factor Ycf48/Hcf136-like" evidence="4">
    <location>
        <begin position="114"/>
        <end position="156"/>
    </location>
</feature>
<dbReference type="Proteomes" id="UP000036850">
    <property type="component" value="Unassembled WGS sequence"/>
</dbReference>
<dbReference type="AlphaFoldDB" id="A0A0L0EWU9"/>
<dbReference type="EMBL" id="LFZX01000008">
    <property type="protein sequence ID" value="KNC68884.1"/>
    <property type="molecule type" value="Genomic_DNA"/>
</dbReference>
<keyword evidence="3" id="KW-0732">Signal</keyword>
<feature type="domain" description="Photosynthesis system II assembly factor Ycf48/Hcf136-like" evidence="4">
    <location>
        <begin position="60"/>
        <end position="110"/>
    </location>
</feature>
<evidence type="ECO:0000256" key="2">
    <source>
        <dbReference type="ARBA" id="ARBA00023276"/>
    </source>
</evidence>
<dbReference type="SUPFAM" id="SSF50939">
    <property type="entry name" value="Sialidases"/>
    <property type="match status" value="1"/>
</dbReference>
<name>A0A0L0EWU9_9GAMM</name>
<dbReference type="GO" id="GO:0015979">
    <property type="term" value="P:photosynthesis"/>
    <property type="evidence" value="ECO:0007669"/>
    <property type="project" value="UniProtKB-KW"/>
</dbReference>
<reference evidence="6" key="1">
    <citation type="submission" date="2015-07" db="EMBL/GenBank/DDBJ databases">
        <title>Draft genome sequence of a Pseudoalteromonas rubra strain, OCN096, isolated from Kaneohe Bay, Oahu, Hawaii.</title>
        <authorList>
            <person name="Beurmann S."/>
            <person name="Ushijima B."/>
            <person name="Belcaid M."/>
            <person name="Callahan S.M."/>
            <person name="Aeby G.S."/>
        </authorList>
    </citation>
    <scope>NUCLEOTIDE SEQUENCE [LARGE SCALE GENOMIC DNA]</scope>
    <source>
        <strain evidence="6">OCN096</strain>
    </source>
</reference>
<organism evidence="5 6">
    <name type="scientific">Pseudoalteromonas rubra</name>
    <dbReference type="NCBI Taxonomy" id="43658"/>
    <lineage>
        <taxon>Bacteria</taxon>
        <taxon>Pseudomonadati</taxon>
        <taxon>Pseudomonadota</taxon>
        <taxon>Gammaproteobacteria</taxon>
        <taxon>Alteromonadales</taxon>
        <taxon>Pseudoalteromonadaceae</taxon>
        <taxon>Pseudoalteromonas</taxon>
    </lineage>
</organism>
<proteinExistence type="predicted"/>
<accession>A0A0L0EWU9</accession>
<dbReference type="PANTHER" id="PTHR47199">
    <property type="entry name" value="PHOTOSYSTEM II STABILITY/ASSEMBLY FACTOR HCF136, CHLOROPLASTIC"/>
    <property type="match status" value="1"/>
</dbReference>
<feature type="signal peptide" evidence="3">
    <location>
        <begin position="1"/>
        <end position="21"/>
    </location>
</feature>
<evidence type="ECO:0000259" key="4">
    <source>
        <dbReference type="Pfam" id="PF14870"/>
    </source>
</evidence>
<dbReference type="PATRIC" id="fig|43658.6.peg.5161"/>
<keyword evidence="1" id="KW-0602">Photosynthesis</keyword>
<dbReference type="OrthoDB" id="9813892at2"/>
<evidence type="ECO:0000313" key="6">
    <source>
        <dbReference type="Proteomes" id="UP000036850"/>
    </source>
</evidence>
<dbReference type="PANTHER" id="PTHR47199:SF2">
    <property type="entry name" value="PHOTOSYSTEM II STABILITY_ASSEMBLY FACTOR HCF136, CHLOROPLASTIC"/>
    <property type="match status" value="1"/>
</dbReference>